<name>A0A1L9AV11_9BACT</name>
<feature type="region of interest" description="Disordered" evidence="1">
    <location>
        <begin position="177"/>
        <end position="204"/>
    </location>
</feature>
<evidence type="ECO:0000259" key="2">
    <source>
        <dbReference type="Pfam" id="PF01965"/>
    </source>
</evidence>
<comment type="caution">
    <text evidence="3">The sequence shown here is derived from an EMBL/GenBank/DDBJ whole genome shotgun (WGS) entry which is preliminary data.</text>
</comment>
<dbReference type="PANTHER" id="PTHR43130:SF2">
    <property type="entry name" value="DJ-1_PFPI DOMAIN-CONTAINING PROTEIN"/>
    <property type="match status" value="1"/>
</dbReference>
<protein>
    <recommendedName>
        <fullName evidence="2">DJ-1/PfpI domain-containing protein</fullName>
    </recommendedName>
</protein>
<gene>
    <name evidence="3" type="ORF">BON30_46760</name>
</gene>
<dbReference type="EMBL" id="MPIN01000027">
    <property type="protein sequence ID" value="OJH33824.1"/>
    <property type="molecule type" value="Genomic_DNA"/>
</dbReference>
<organism evidence="3 4">
    <name type="scientific">Cystobacter ferrugineus</name>
    <dbReference type="NCBI Taxonomy" id="83449"/>
    <lineage>
        <taxon>Bacteria</taxon>
        <taxon>Pseudomonadati</taxon>
        <taxon>Myxococcota</taxon>
        <taxon>Myxococcia</taxon>
        <taxon>Myxococcales</taxon>
        <taxon>Cystobacterineae</taxon>
        <taxon>Archangiaceae</taxon>
        <taxon>Cystobacter</taxon>
    </lineage>
</organism>
<proteinExistence type="predicted"/>
<feature type="compositionally biased region" description="Basic and acidic residues" evidence="1">
    <location>
        <begin position="191"/>
        <end position="204"/>
    </location>
</feature>
<accession>A0A1L9AV11</accession>
<dbReference type="PANTHER" id="PTHR43130">
    <property type="entry name" value="ARAC-FAMILY TRANSCRIPTIONAL REGULATOR"/>
    <property type="match status" value="1"/>
</dbReference>
<dbReference type="STRING" id="83449.BON30_46760"/>
<evidence type="ECO:0000313" key="4">
    <source>
        <dbReference type="Proteomes" id="UP000182229"/>
    </source>
</evidence>
<dbReference type="InterPro" id="IPR002818">
    <property type="entry name" value="DJ-1/PfpI"/>
</dbReference>
<dbReference type="Proteomes" id="UP000182229">
    <property type="component" value="Unassembled WGS sequence"/>
</dbReference>
<dbReference type="SUPFAM" id="SSF52317">
    <property type="entry name" value="Class I glutamine amidotransferase-like"/>
    <property type="match status" value="1"/>
</dbReference>
<dbReference type="Pfam" id="PF01965">
    <property type="entry name" value="DJ-1_PfpI"/>
    <property type="match status" value="1"/>
</dbReference>
<reference evidence="3 4" key="2">
    <citation type="submission" date="2016-12" db="EMBL/GenBank/DDBJ databases">
        <title>Draft Genome Sequence of Cystobacter ferrugineus Strain Cbfe23.</title>
        <authorList>
            <person name="Akbar S."/>
            <person name="Dowd S.E."/>
            <person name="Stevens D.C."/>
        </authorList>
    </citation>
    <scope>NUCLEOTIDE SEQUENCE [LARGE SCALE GENOMIC DNA]</scope>
    <source>
        <strain evidence="3 4">Cbfe23</strain>
    </source>
</reference>
<keyword evidence="4" id="KW-1185">Reference proteome</keyword>
<reference evidence="4" key="1">
    <citation type="submission" date="2016-11" db="EMBL/GenBank/DDBJ databases">
        <authorList>
            <person name="Shukria A."/>
            <person name="Stevens D.C."/>
        </authorList>
    </citation>
    <scope>NUCLEOTIDE SEQUENCE [LARGE SCALE GENOMIC DNA]</scope>
    <source>
        <strain evidence="4">Cbfe23</strain>
    </source>
</reference>
<dbReference type="CDD" id="cd03139">
    <property type="entry name" value="GATase1_PfpI_2"/>
    <property type="match status" value="1"/>
</dbReference>
<dbReference type="Gene3D" id="3.40.50.880">
    <property type="match status" value="1"/>
</dbReference>
<dbReference type="AlphaFoldDB" id="A0A1L9AV11"/>
<feature type="domain" description="DJ-1/PfpI" evidence="2">
    <location>
        <begin position="2"/>
        <end position="158"/>
    </location>
</feature>
<dbReference type="GO" id="GO:0006355">
    <property type="term" value="P:regulation of DNA-templated transcription"/>
    <property type="evidence" value="ECO:0007669"/>
    <property type="project" value="TreeGrafter"/>
</dbReference>
<dbReference type="InterPro" id="IPR029062">
    <property type="entry name" value="Class_I_gatase-like"/>
</dbReference>
<dbReference type="InterPro" id="IPR052158">
    <property type="entry name" value="INH-QAR"/>
</dbReference>
<sequence length="222" mass="23801">MLVYPKMVLLDLVGPLTVMNLLPAEVHLVWKDKSPVSTDVGLPVTASTTFAECPENLDVLLVPGGISGTVQCMNDLEVITFLSQRGASTKYVTSVCTGSLVLAAAGLLKGYRATSHWAVADLLPLMGARPARGRVVRDRNRITGGGVTAGLDFGLVLAALLKGEEEARRIQLTLEYSPAPPYRNGTPEEAGPERTAEVKRRRRALDEQARVAAEAARDRLGL</sequence>
<evidence type="ECO:0000256" key="1">
    <source>
        <dbReference type="SAM" id="MobiDB-lite"/>
    </source>
</evidence>
<evidence type="ECO:0000313" key="3">
    <source>
        <dbReference type="EMBL" id="OJH33824.1"/>
    </source>
</evidence>